<feature type="region of interest" description="Disordered" evidence="1">
    <location>
        <begin position="162"/>
        <end position="198"/>
    </location>
</feature>
<keyword evidence="2" id="KW-0732">Signal</keyword>
<evidence type="ECO:0000313" key="3">
    <source>
        <dbReference type="EMBL" id="KEO92507.1"/>
    </source>
</evidence>
<reference evidence="3 4" key="1">
    <citation type="submission" date="2014-04" db="EMBL/GenBank/DDBJ databases">
        <title>A comprehensive comparison of genomes of Erythrobacter spp. Strains.</title>
        <authorList>
            <person name="Zheng Q."/>
        </authorList>
    </citation>
    <scope>NUCLEOTIDE SEQUENCE [LARGE SCALE GENOMIC DNA]</scope>
    <source>
        <strain evidence="3 4">DSM 8509</strain>
    </source>
</reference>
<feature type="signal peptide" evidence="2">
    <location>
        <begin position="1"/>
        <end position="22"/>
    </location>
</feature>
<gene>
    <name evidence="3" type="ORF">EH32_14705</name>
</gene>
<evidence type="ECO:0000256" key="2">
    <source>
        <dbReference type="SAM" id="SignalP"/>
    </source>
</evidence>
<dbReference type="AlphaFoldDB" id="A0A074N3I4"/>
<feature type="chain" id="PRO_5001699572" evidence="2">
    <location>
        <begin position="23"/>
        <end position="198"/>
    </location>
</feature>
<dbReference type="RefSeq" id="WP_174544534.1">
    <property type="nucleotide sequence ID" value="NZ_CP017057.1"/>
</dbReference>
<dbReference type="Proteomes" id="UP000027866">
    <property type="component" value="Unassembled WGS sequence"/>
</dbReference>
<dbReference type="EMBL" id="JMIX01000009">
    <property type="protein sequence ID" value="KEO92507.1"/>
    <property type="molecule type" value="Genomic_DNA"/>
</dbReference>
<evidence type="ECO:0000313" key="4">
    <source>
        <dbReference type="Proteomes" id="UP000027866"/>
    </source>
</evidence>
<protein>
    <submittedName>
        <fullName evidence="3">Uncharacterized protein</fullName>
    </submittedName>
</protein>
<evidence type="ECO:0000256" key="1">
    <source>
        <dbReference type="SAM" id="MobiDB-lite"/>
    </source>
</evidence>
<sequence>MLISNRALAFIAAACLAAPSYAQVAKPDADVEDIARTPLEDLNIDGDEIPPVLIEAAEDPYAREALTDCNAIVAEIARIDRVLGPDYDYLGRPEGGLKPGRVAKGLVGSLIPFRGIVREVTGAAGEERELIYAITAGMVRRGFLKGLGMGRGCDYPATPRTMTMEEELAADEQASKAQAAEEQAAEEQAAQEPPADPR</sequence>
<name>A0A074N3I4_9SPHN</name>
<comment type="caution">
    <text evidence="3">The sequence shown here is derived from an EMBL/GenBank/DDBJ whole genome shotgun (WGS) entry which is preliminary data.</text>
</comment>
<accession>A0A074N3I4</accession>
<organism evidence="3 4">
    <name type="scientific">Erythrobacter litoralis</name>
    <dbReference type="NCBI Taxonomy" id="39960"/>
    <lineage>
        <taxon>Bacteria</taxon>
        <taxon>Pseudomonadati</taxon>
        <taxon>Pseudomonadota</taxon>
        <taxon>Alphaproteobacteria</taxon>
        <taxon>Sphingomonadales</taxon>
        <taxon>Erythrobacteraceae</taxon>
        <taxon>Erythrobacter/Porphyrobacter group</taxon>
        <taxon>Erythrobacter</taxon>
    </lineage>
</organism>
<feature type="compositionally biased region" description="Low complexity" evidence="1">
    <location>
        <begin position="171"/>
        <end position="192"/>
    </location>
</feature>
<keyword evidence="4" id="KW-1185">Reference proteome</keyword>
<proteinExistence type="predicted"/>